<evidence type="ECO:0000313" key="1">
    <source>
        <dbReference type="EMBL" id="TGY33684.1"/>
    </source>
</evidence>
<name>A0A4S2D0R4_STEMA</name>
<dbReference type="EMBL" id="SRYW01000009">
    <property type="protein sequence ID" value="TGY33684.1"/>
    <property type="molecule type" value="Genomic_DNA"/>
</dbReference>
<dbReference type="OrthoDB" id="9803207at2"/>
<organism evidence="1 2">
    <name type="scientific">Stenotrophomonas maltophilia</name>
    <name type="common">Pseudomonas maltophilia</name>
    <name type="synonym">Xanthomonas maltophilia</name>
    <dbReference type="NCBI Taxonomy" id="40324"/>
    <lineage>
        <taxon>Bacteria</taxon>
        <taxon>Pseudomonadati</taxon>
        <taxon>Pseudomonadota</taxon>
        <taxon>Gammaproteobacteria</taxon>
        <taxon>Lysobacterales</taxon>
        <taxon>Lysobacteraceae</taxon>
        <taxon>Stenotrophomonas</taxon>
        <taxon>Stenotrophomonas maltophilia group</taxon>
    </lineage>
</organism>
<sequence>MPTLHTYDYAVIRVVPRVEREEFINVGVIVSCPGAKHLEAAIEIDAARMQAFAPGLDRDALQPWLDAIVAICRGDANAGPIARLPARARFHFLTAKRSSVVQMSSTHVGRTAHPENVVEHLMTRMVRVPQ</sequence>
<evidence type="ECO:0000313" key="2">
    <source>
        <dbReference type="Proteomes" id="UP000306631"/>
    </source>
</evidence>
<accession>A0A4S2D0R4</accession>
<dbReference type="Pfam" id="PF11236">
    <property type="entry name" value="DUF3037"/>
    <property type="match status" value="1"/>
</dbReference>
<proteinExistence type="predicted"/>
<gene>
    <name evidence="1" type="ORF">E5352_12170</name>
</gene>
<dbReference type="InterPro" id="IPR021398">
    <property type="entry name" value="DUF3037"/>
</dbReference>
<protein>
    <submittedName>
        <fullName evidence="1">DUF3037 domain-containing protein</fullName>
    </submittedName>
</protein>
<dbReference type="RefSeq" id="WP_017356597.1">
    <property type="nucleotide sequence ID" value="NZ_SRYW01000009.1"/>
</dbReference>
<reference evidence="1 2" key="1">
    <citation type="submission" date="2019-04" db="EMBL/GenBank/DDBJ databases">
        <title>Microbes associate with the intestines of laboratory mice.</title>
        <authorList>
            <person name="Navarre W."/>
            <person name="Wong E."/>
            <person name="Huang K."/>
            <person name="Tropini C."/>
            <person name="Ng K."/>
            <person name="Yu B."/>
        </authorList>
    </citation>
    <scope>NUCLEOTIDE SEQUENCE [LARGE SCALE GENOMIC DNA]</scope>
    <source>
        <strain evidence="1 2">NM62_B4-13</strain>
    </source>
</reference>
<dbReference type="Proteomes" id="UP000306631">
    <property type="component" value="Unassembled WGS sequence"/>
</dbReference>
<dbReference type="AlphaFoldDB" id="A0A4S2D0R4"/>
<comment type="caution">
    <text evidence="1">The sequence shown here is derived from an EMBL/GenBank/DDBJ whole genome shotgun (WGS) entry which is preliminary data.</text>
</comment>